<evidence type="ECO:0000256" key="1">
    <source>
        <dbReference type="SAM" id="Coils"/>
    </source>
</evidence>
<evidence type="ECO:0000313" key="3">
    <source>
        <dbReference type="Proteomes" id="UP001352223"/>
    </source>
</evidence>
<dbReference type="InterPro" id="IPR004401">
    <property type="entry name" value="YbaB/EbfC"/>
</dbReference>
<dbReference type="InterPro" id="IPR036894">
    <property type="entry name" value="YbaB-like_sf"/>
</dbReference>
<evidence type="ECO:0000313" key="2">
    <source>
        <dbReference type="EMBL" id="MEB3963001.1"/>
    </source>
</evidence>
<keyword evidence="3" id="KW-1185">Reference proteome</keyword>
<name>A0ABU6CG53_9ACTN</name>
<sequence length="147" mass="15889">MSESLQQQLQQAMSEFTKQQESLIRARDEVAAMSVTMRSKDRAVEVTVGAQGEPTALRFLNNKHQTMSGQALALSVLEVMTLAREEIARQVTGRFEEVSGMGLGVAGSNLNDLNLDRLLEPLEGEGLLAGMRLGAEEPGESGSAKQQ</sequence>
<proteinExistence type="predicted"/>
<accession>A0ABU6CG53</accession>
<feature type="coiled-coil region" evidence="1">
    <location>
        <begin position="2"/>
        <end position="29"/>
    </location>
</feature>
<dbReference type="RefSeq" id="WP_324770655.1">
    <property type="nucleotide sequence ID" value="NZ_BAAATS010000037.1"/>
</dbReference>
<keyword evidence="1" id="KW-0175">Coiled coil</keyword>
<dbReference type="Gene3D" id="3.30.1310.10">
    <property type="entry name" value="Nucleoid-associated protein YbaB-like domain"/>
    <property type="match status" value="1"/>
</dbReference>
<dbReference type="Proteomes" id="UP001352223">
    <property type="component" value="Unassembled WGS sequence"/>
</dbReference>
<dbReference type="EMBL" id="JAOZYB010000201">
    <property type="protein sequence ID" value="MEB3963001.1"/>
    <property type="molecule type" value="Genomic_DNA"/>
</dbReference>
<organism evidence="2 3">
    <name type="scientific">Streptomyces kunmingensis</name>
    <dbReference type="NCBI Taxonomy" id="68225"/>
    <lineage>
        <taxon>Bacteria</taxon>
        <taxon>Bacillati</taxon>
        <taxon>Actinomycetota</taxon>
        <taxon>Actinomycetes</taxon>
        <taxon>Kitasatosporales</taxon>
        <taxon>Streptomycetaceae</taxon>
        <taxon>Streptomyces</taxon>
    </lineage>
</organism>
<dbReference type="Pfam" id="PF02575">
    <property type="entry name" value="YbaB_DNA_bd"/>
    <property type="match status" value="1"/>
</dbReference>
<reference evidence="2 3" key="1">
    <citation type="submission" date="2022-10" db="EMBL/GenBank/DDBJ databases">
        <authorList>
            <person name="Xie J."/>
            <person name="Shen N."/>
        </authorList>
    </citation>
    <scope>NUCLEOTIDE SEQUENCE [LARGE SCALE GENOMIC DNA]</scope>
    <source>
        <strain evidence="2 3">DSM 41681</strain>
    </source>
</reference>
<comment type="caution">
    <text evidence="2">The sequence shown here is derived from an EMBL/GenBank/DDBJ whole genome shotgun (WGS) entry which is preliminary data.</text>
</comment>
<dbReference type="SUPFAM" id="SSF82607">
    <property type="entry name" value="YbaB-like"/>
    <property type="match status" value="1"/>
</dbReference>
<gene>
    <name evidence="2" type="ORF">OKJ48_22525</name>
</gene>
<protein>
    <submittedName>
        <fullName evidence="2">YbaB/EbfC family nucleoid-associated protein</fullName>
    </submittedName>
</protein>